<dbReference type="Pfam" id="PF04307">
    <property type="entry name" value="YdjM"/>
    <property type="match status" value="1"/>
</dbReference>
<dbReference type="Proteomes" id="UP000216024">
    <property type="component" value="Unassembled WGS sequence"/>
</dbReference>
<dbReference type="AlphaFoldDB" id="A0A267MBH4"/>
<feature type="transmembrane region" description="Helical" evidence="1">
    <location>
        <begin position="130"/>
        <end position="147"/>
    </location>
</feature>
<proteinExistence type="predicted"/>
<keyword evidence="1" id="KW-0472">Membrane</keyword>
<reference evidence="2 3" key="1">
    <citation type="submission" date="2017-06" db="EMBL/GenBank/DDBJ databases">
        <title>Draft genome sequence of anaerobic fermentative bacterium Anaeromicrobium sediminis DY2726D isolated from West Pacific Ocean sediments.</title>
        <authorList>
            <person name="Zeng X."/>
        </authorList>
    </citation>
    <scope>NUCLEOTIDE SEQUENCE [LARGE SCALE GENOMIC DNA]</scope>
    <source>
        <strain evidence="2 3">DY2726D</strain>
    </source>
</reference>
<dbReference type="InterPro" id="IPR007404">
    <property type="entry name" value="YdjM-like"/>
</dbReference>
<feature type="transmembrane region" description="Helical" evidence="1">
    <location>
        <begin position="167"/>
        <end position="188"/>
    </location>
</feature>
<dbReference type="OrthoDB" id="5459053at2"/>
<feature type="transmembrane region" description="Helical" evidence="1">
    <location>
        <begin position="102"/>
        <end position="118"/>
    </location>
</feature>
<comment type="caution">
    <text evidence="2">The sequence shown here is derived from an EMBL/GenBank/DDBJ whole genome shotgun (WGS) entry which is preliminary data.</text>
</comment>
<feature type="transmembrane region" description="Helical" evidence="1">
    <location>
        <begin position="80"/>
        <end position="97"/>
    </location>
</feature>
<protein>
    <recommendedName>
        <fullName evidence="4">Metal-dependent hydrolase</fullName>
    </recommendedName>
</protein>
<accession>A0A267MBH4</accession>
<evidence type="ECO:0000256" key="1">
    <source>
        <dbReference type="SAM" id="Phobius"/>
    </source>
</evidence>
<evidence type="ECO:0000313" key="3">
    <source>
        <dbReference type="Proteomes" id="UP000216024"/>
    </source>
</evidence>
<keyword evidence="1" id="KW-1133">Transmembrane helix</keyword>
<keyword evidence="3" id="KW-1185">Reference proteome</keyword>
<organism evidence="2 3">
    <name type="scientific">Anaeromicrobium sediminis</name>
    <dbReference type="NCBI Taxonomy" id="1478221"/>
    <lineage>
        <taxon>Bacteria</taxon>
        <taxon>Bacillati</taxon>
        <taxon>Bacillota</taxon>
        <taxon>Clostridia</taxon>
        <taxon>Peptostreptococcales</taxon>
        <taxon>Thermotaleaceae</taxon>
        <taxon>Anaeromicrobium</taxon>
    </lineage>
</organism>
<evidence type="ECO:0008006" key="4">
    <source>
        <dbReference type="Google" id="ProtNLM"/>
    </source>
</evidence>
<sequence length="194" mass="21837">MNGRSHMIIGTAASLLLLPKMGYEFNLLTSTAAALGSLIPDIDHPKALINQKLLFNKNKEGKILFYCTSGGIFLYKGFESFSKSMMFLGILLILIGLSKHRTFTHSLGGVLVISYYIFFLFNEQMIMDNITYATIIGVVSHLVCDFFTKEGVEMFYPLSHKKYRFPFTITTGSVAESAINLIFIFIIFNETIIK</sequence>
<gene>
    <name evidence="2" type="ORF">CCE28_19985</name>
</gene>
<dbReference type="RefSeq" id="WP_095135708.1">
    <property type="nucleotide sequence ID" value="NZ_NIBG01000030.1"/>
</dbReference>
<name>A0A267MBH4_9FIRM</name>
<keyword evidence="1" id="KW-0812">Transmembrane</keyword>
<dbReference type="EMBL" id="NIBG01000030">
    <property type="protein sequence ID" value="PAB56896.1"/>
    <property type="molecule type" value="Genomic_DNA"/>
</dbReference>
<dbReference type="PANTHER" id="PTHR35531">
    <property type="entry name" value="INNER MEMBRANE PROTEIN YBCI-RELATED"/>
    <property type="match status" value="1"/>
</dbReference>
<evidence type="ECO:0000313" key="2">
    <source>
        <dbReference type="EMBL" id="PAB56896.1"/>
    </source>
</evidence>
<dbReference type="PANTHER" id="PTHR35531:SF1">
    <property type="entry name" value="INNER MEMBRANE PROTEIN YBCI-RELATED"/>
    <property type="match status" value="1"/>
</dbReference>